<feature type="compositionally biased region" description="Polar residues" evidence="1">
    <location>
        <begin position="769"/>
        <end position="779"/>
    </location>
</feature>
<feature type="compositionally biased region" description="Low complexity" evidence="1">
    <location>
        <begin position="171"/>
        <end position="193"/>
    </location>
</feature>
<accession>A0AAW0YZK7</accession>
<feature type="region of interest" description="Disordered" evidence="1">
    <location>
        <begin position="495"/>
        <end position="649"/>
    </location>
</feature>
<feature type="compositionally biased region" description="Polar residues" evidence="1">
    <location>
        <begin position="213"/>
        <end position="234"/>
    </location>
</feature>
<dbReference type="PANTHER" id="PTHR12751:SF18">
    <property type="entry name" value="PHOSPHATASE AND ACTIN REGULATOR 1"/>
    <property type="match status" value="1"/>
</dbReference>
<comment type="caution">
    <text evidence="2">The sequence shown here is derived from an EMBL/GenBank/DDBJ whole genome shotgun (WGS) entry which is preliminary data.</text>
</comment>
<dbReference type="GeneID" id="92180950"/>
<feature type="compositionally biased region" description="Pro residues" evidence="1">
    <location>
        <begin position="404"/>
        <end position="416"/>
    </location>
</feature>
<dbReference type="GO" id="GO:0030036">
    <property type="term" value="P:actin cytoskeleton organization"/>
    <property type="evidence" value="ECO:0007669"/>
    <property type="project" value="TreeGrafter"/>
</dbReference>
<keyword evidence="3" id="KW-1185">Reference proteome</keyword>
<feature type="region of interest" description="Disordered" evidence="1">
    <location>
        <begin position="133"/>
        <end position="459"/>
    </location>
</feature>
<feature type="compositionally biased region" description="Polar residues" evidence="1">
    <location>
        <begin position="700"/>
        <end position="709"/>
    </location>
</feature>
<sequence length="861" mass="92725">MAAALHMQPPAHRPSMDRTPSFDQPNRARSTPPFASPYDAPSTHTRTNSNPSNVSPYNQPFSGSYFPSHSQMYSVQPQAWSTTPVPATAFYTPPFHSYPNQPVFQQGFQQSQADYAAWANAYQHMVMASVAGGAPPSGMTPPASTDHQANERRRTDSGPGGQGSTGGYFDQAYQQQQQQAAQKGQQKVQNQPQSFHPYKRGPSSRPSREDIPRSSSMPSGLEQAKSTMTRSTSVPIALDSRATPASTPTTLFPPVIPEIQHKRDSSVDSRASSTVAPPKINTHARVDSSSSETSGRDSSPSSRTASPIPRAPAVRAATPLHPGPITNATNTPSASRPSPLSQSSSAPEPTDKMVKSGGLKGRLRKALDKDAKKEPRFASPAKPSLPPPTFASPSETSTRSATPPVTPPQNLPPPSAPFTLNPAAMGSEISLAETERTATTTAENQGKGKRSMFRMKDMSTDNISLSSTVSSASMMIRKMGSLGKLARRNSLMGISRMFKDKPKDEDAALPEKEGKKKKDKKKKGKGEAAPAAVSHAVAEPTKPNSDNDDDRGLAGLTPAAKLARQHTLRSRAEAAKTPEVSGEPTWDNNTTTRQPSQLPSISSVPTPHHNGPEVVRVQPRQTPTVVHAVAVTEQEYDSEDDSSDGETVEDVTMTLARTRLSDEADAEFQATWGNAYIDRNAVPKRGILKAKSSYSQEVLLNRQRSNSTRDAVPSSGPLTLLPPSNPIQLDGLAHPSPRIDESYDPFSPNFSPFDQPSSSNPAEGLYSNPGGNTSAPTLSLGSKPAVQARSMTVPARKKIVWAPECAVYVTYSADLYDRRSEPATCSFLNATLAAQIKQELNAFKLEMPIHEDSRQYTQYFS</sequence>
<feature type="compositionally biased region" description="Low complexity" evidence="1">
    <location>
        <begin position="288"/>
        <end position="313"/>
    </location>
</feature>
<dbReference type="AlphaFoldDB" id="A0AAW0YZK7"/>
<dbReference type="Proteomes" id="UP001388673">
    <property type="component" value="Unassembled WGS sequence"/>
</dbReference>
<feature type="compositionally biased region" description="Low complexity" evidence="1">
    <location>
        <begin position="332"/>
        <end position="348"/>
    </location>
</feature>
<name>A0AAW0YZK7_9TREE</name>
<feature type="compositionally biased region" description="Polar residues" evidence="1">
    <location>
        <begin position="391"/>
        <end position="401"/>
    </location>
</feature>
<evidence type="ECO:0000313" key="2">
    <source>
        <dbReference type="EMBL" id="KAK8854952.1"/>
    </source>
</evidence>
<dbReference type="GO" id="GO:0003779">
    <property type="term" value="F:actin binding"/>
    <property type="evidence" value="ECO:0007669"/>
    <property type="project" value="TreeGrafter"/>
</dbReference>
<feature type="compositionally biased region" description="Polar residues" evidence="1">
    <location>
        <begin position="586"/>
        <end position="605"/>
    </location>
</feature>
<proteinExistence type="predicted"/>
<feature type="region of interest" description="Disordered" evidence="1">
    <location>
        <begin position="1"/>
        <end position="58"/>
    </location>
</feature>
<protein>
    <submittedName>
        <fullName evidence="2">Uncharacterized protein</fullName>
    </submittedName>
</protein>
<gene>
    <name evidence="2" type="ORF">IAR55_003692</name>
</gene>
<dbReference type="RefSeq" id="XP_066803190.1">
    <property type="nucleotide sequence ID" value="XM_066946798.1"/>
</dbReference>
<dbReference type="EMBL" id="JBCAWK010000006">
    <property type="protein sequence ID" value="KAK8854952.1"/>
    <property type="molecule type" value="Genomic_DNA"/>
</dbReference>
<dbReference type="PANTHER" id="PTHR12751">
    <property type="entry name" value="PHOSPHATASE AND ACTIN REGULATOR PHACTR"/>
    <property type="match status" value="1"/>
</dbReference>
<feature type="compositionally biased region" description="Polar residues" evidence="1">
    <location>
        <begin position="748"/>
        <end position="761"/>
    </location>
</feature>
<reference evidence="2 3" key="1">
    <citation type="journal article" date="2024" name="bioRxiv">
        <title>Comparative genomics of Cryptococcus and Kwoniella reveals pathogenesis evolution and contrasting karyotype dynamics via intercentromeric recombination or chromosome fusion.</title>
        <authorList>
            <person name="Coelho M.A."/>
            <person name="David-Palma M."/>
            <person name="Shea T."/>
            <person name="Bowers K."/>
            <person name="McGinley-Smith S."/>
            <person name="Mohammad A.W."/>
            <person name="Gnirke A."/>
            <person name="Yurkov A.M."/>
            <person name="Nowrousian M."/>
            <person name="Sun S."/>
            <person name="Cuomo C.A."/>
            <person name="Heitman J."/>
        </authorList>
    </citation>
    <scope>NUCLEOTIDE SEQUENCE [LARGE SCALE GENOMIC DNA]</scope>
    <source>
        <strain evidence="2 3">CBS 13917</strain>
    </source>
</reference>
<evidence type="ECO:0000313" key="3">
    <source>
        <dbReference type="Proteomes" id="UP001388673"/>
    </source>
</evidence>
<feature type="compositionally biased region" description="Basic and acidic residues" evidence="1">
    <location>
        <begin position="365"/>
        <end position="376"/>
    </location>
</feature>
<evidence type="ECO:0000256" key="1">
    <source>
        <dbReference type="SAM" id="MobiDB-lite"/>
    </source>
</evidence>
<organism evidence="2 3">
    <name type="scientific">Kwoniella newhampshirensis</name>
    <dbReference type="NCBI Taxonomy" id="1651941"/>
    <lineage>
        <taxon>Eukaryota</taxon>
        <taxon>Fungi</taxon>
        <taxon>Dikarya</taxon>
        <taxon>Basidiomycota</taxon>
        <taxon>Agaricomycotina</taxon>
        <taxon>Tremellomycetes</taxon>
        <taxon>Tremellales</taxon>
        <taxon>Cryptococcaceae</taxon>
        <taxon>Kwoniella</taxon>
    </lineage>
</organism>
<feature type="compositionally biased region" description="Basic and acidic residues" evidence="1">
    <location>
        <begin position="497"/>
        <end position="516"/>
    </location>
</feature>
<dbReference type="KEGG" id="kne:92180950"/>
<feature type="compositionally biased region" description="Low complexity" evidence="1">
    <location>
        <begin position="713"/>
        <end position="722"/>
    </location>
</feature>
<feature type="region of interest" description="Disordered" evidence="1">
    <location>
        <begin position="700"/>
        <end position="779"/>
    </location>
</feature>
<feature type="compositionally biased region" description="Low complexity" evidence="1">
    <location>
        <begin position="527"/>
        <end position="540"/>
    </location>
</feature>
<feature type="compositionally biased region" description="Polar residues" evidence="1">
    <location>
        <begin position="42"/>
        <end position="58"/>
    </location>
</feature>
<feature type="compositionally biased region" description="Acidic residues" evidence="1">
    <location>
        <begin position="634"/>
        <end position="649"/>
    </location>
</feature>